<gene>
    <name evidence="2" type="ORF">BGZ80_009192</name>
</gene>
<evidence type="ECO:0000259" key="1">
    <source>
        <dbReference type="Pfam" id="PF00501"/>
    </source>
</evidence>
<accession>A0A9P6SQM2</accession>
<dbReference type="EMBL" id="JAAAID010005293">
    <property type="protein sequence ID" value="KAF9991359.1"/>
    <property type="molecule type" value="Genomic_DNA"/>
</dbReference>
<evidence type="ECO:0000313" key="3">
    <source>
        <dbReference type="Proteomes" id="UP000703661"/>
    </source>
</evidence>
<dbReference type="InterPro" id="IPR020459">
    <property type="entry name" value="AMP-binding"/>
</dbReference>
<dbReference type="GO" id="GO:0043041">
    <property type="term" value="P:amino acid activation for nonribosomal peptide biosynthetic process"/>
    <property type="evidence" value="ECO:0007669"/>
    <property type="project" value="TreeGrafter"/>
</dbReference>
<dbReference type="InterPro" id="IPR000873">
    <property type="entry name" value="AMP-dep_synth/lig_dom"/>
</dbReference>
<dbReference type="InterPro" id="IPR020845">
    <property type="entry name" value="AMP-binding_CS"/>
</dbReference>
<dbReference type="GO" id="GO:0031177">
    <property type="term" value="F:phosphopantetheine binding"/>
    <property type="evidence" value="ECO:0007669"/>
    <property type="project" value="TreeGrafter"/>
</dbReference>
<dbReference type="PROSITE" id="PS00455">
    <property type="entry name" value="AMP_BINDING"/>
    <property type="match status" value="1"/>
</dbReference>
<name>A0A9P6SQM2_9FUNG</name>
<dbReference type="GO" id="GO:0005829">
    <property type="term" value="C:cytosol"/>
    <property type="evidence" value="ECO:0007669"/>
    <property type="project" value="TreeGrafter"/>
</dbReference>
<evidence type="ECO:0000313" key="2">
    <source>
        <dbReference type="EMBL" id="KAF9991359.1"/>
    </source>
</evidence>
<reference evidence="2" key="1">
    <citation type="journal article" date="2020" name="Fungal Divers.">
        <title>Resolving the Mortierellaceae phylogeny through synthesis of multi-gene phylogenetics and phylogenomics.</title>
        <authorList>
            <person name="Vandepol N."/>
            <person name="Liber J."/>
            <person name="Desiro A."/>
            <person name="Na H."/>
            <person name="Kennedy M."/>
            <person name="Barry K."/>
            <person name="Grigoriev I.V."/>
            <person name="Miller A.N."/>
            <person name="O'Donnell K."/>
            <person name="Stajich J.E."/>
            <person name="Bonito G."/>
        </authorList>
    </citation>
    <scope>NUCLEOTIDE SEQUENCE</scope>
    <source>
        <strain evidence="2">NRRL 2769</strain>
    </source>
</reference>
<organism evidence="2 3">
    <name type="scientific">Entomortierella chlamydospora</name>
    <dbReference type="NCBI Taxonomy" id="101097"/>
    <lineage>
        <taxon>Eukaryota</taxon>
        <taxon>Fungi</taxon>
        <taxon>Fungi incertae sedis</taxon>
        <taxon>Mucoromycota</taxon>
        <taxon>Mortierellomycotina</taxon>
        <taxon>Mortierellomycetes</taxon>
        <taxon>Mortierellales</taxon>
        <taxon>Mortierellaceae</taxon>
        <taxon>Entomortierella</taxon>
    </lineage>
</organism>
<dbReference type="GO" id="GO:0044550">
    <property type="term" value="P:secondary metabolite biosynthetic process"/>
    <property type="evidence" value="ECO:0007669"/>
    <property type="project" value="TreeGrafter"/>
</dbReference>
<keyword evidence="3" id="KW-1185">Reference proteome</keyword>
<dbReference type="Proteomes" id="UP000703661">
    <property type="component" value="Unassembled WGS sequence"/>
</dbReference>
<proteinExistence type="predicted"/>
<dbReference type="SUPFAM" id="SSF56801">
    <property type="entry name" value="Acetyl-CoA synthetase-like"/>
    <property type="match status" value="1"/>
</dbReference>
<dbReference type="Pfam" id="PF00501">
    <property type="entry name" value="AMP-binding"/>
    <property type="match status" value="1"/>
</dbReference>
<dbReference type="PANTHER" id="PTHR45527:SF1">
    <property type="entry name" value="FATTY ACID SYNTHASE"/>
    <property type="match status" value="1"/>
</dbReference>
<sequence>MIVPALIQTQVFCIKDYPVGDMDEKVFSMDAGDTAYVMYTSGSTGLPKGVMVPHRAIARLVINNGYALLDGNDRVAFVNNPSFDPSTSD</sequence>
<feature type="domain" description="AMP-dependent synthetase/ligase" evidence="1">
    <location>
        <begin position="25"/>
        <end position="84"/>
    </location>
</feature>
<dbReference type="PRINTS" id="PR00154">
    <property type="entry name" value="AMPBINDING"/>
</dbReference>
<dbReference type="PANTHER" id="PTHR45527">
    <property type="entry name" value="NONRIBOSOMAL PEPTIDE SYNTHETASE"/>
    <property type="match status" value="1"/>
</dbReference>
<comment type="caution">
    <text evidence="2">The sequence shown here is derived from an EMBL/GenBank/DDBJ whole genome shotgun (WGS) entry which is preliminary data.</text>
</comment>
<feature type="non-terminal residue" evidence="2">
    <location>
        <position position="89"/>
    </location>
</feature>
<dbReference type="Gene3D" id="3.40.50.980">
    <property type="match status" value="2"/>
</dbReference>
<protein>
    <recommendedName>
        <fullName evidence="1">AMP-dependent synthetase/ligase domain-containing protein</fullName>
    </recommendedName>
</protein>
<dbReference type="AlphaFoldDB" id="A0A9P6SQM2"/>